<sequence>MPLTRISLARGKSPDYLRALSDSLHRALVEAFEVPPDDRFQIIHQHEPGELVFDRHYLGGPRSDDFVLFQVTAGRPRSTATKTALYRRLAERLAEAPGLLPEDVMVVISTTGLDDWSFAGGVASMVQDGGTGR</sequence>
<evidence type="ECO:0000313" key="1">
    <source>
        <dbReference type="EMBL" id="KGM35179.1"/>
    </source>
</evidence>
<accession>A0A0A0DAN3</accession>
<name>A0A0A0DAN3_9PROT</name>
<comment type="caution">
    <text evidence="1">The sequence shown here is derived from an EMBL/GenBank/DDBJ whole genome shotgun (WGS) entry which is preliminary data.</text>
</comment>
<protein>
    <submittedName>
        <fullName evidence="1">Decarboxylase</fullName>
    </submittedName>
</protein>
<dbReference type="InterPro" id="IPR014347">
    <property type="entry name" value="Tautomerase/MIF_sf"/>
</dbReference>
<dbReference type="AlphaFoldDB" id="A0A0A0DAN3"/>
<dbReference type="Gene3D" id="3.30.429.10">
    <property type="entry name" value="Macrophage Migration Inhibitory Factor"/>
    <property type="match status" value="1"/>
</dbReference>
<organism evidence="1 2">
    <name type="scientific">Inquilinus limosus MP06</name>
    <dbReference type="NCBI Taxonomy" id="1398085"/>
    <lineage>
        <taxon>Bacteria</taxon>
        <taxon>Pseudomonadati</taxon>
        <taxon>Pseudomonadota</taxon>
        <taxon>Alphaproteobacteria</taxon>
        <taxon>Rhodospirillales</taxon>
        <taxon>Rhodospirillaceae</taxon>
        <taxon>Inquilinus</taxon>
    </lineage>
</organism>
<dbReference type="Proteomes" id="UP000029995">
    <property type="component" value="Unassembled WGS sequence"/>
</dbReference>
<dbReference type="PANTHER" id="PTHR38460:SF1">
    <property type="entry name" value="TAUTOMERASE YOLI-RELATED"/>
    <property type="match status" value="1"/>
</dbReference>
<dbReference type="SUPFAM" id="SSF55331">
    <property type="entry name" value="Tautomerase/MIF"/>
    <property type="match status" value="1"/>
</dbReference>
<reference evidence="1 2" key="1">
    <citation type="submission" date="2014-01" db="EMBL/GenBank/DDBJ databases">
        <title>Genome sequence determination for a cystic fibrosis isolate, Inquilinus limosus.</title>
        <authorList>
            <person name="Pino M."/>
            <person name="Di Conza J."/>
            <person name="Gutkind G."/>
        </authorList>
    </citation>
    <scope>NUCLEOTIDE SEQUENCE [LARGE SCALE GENOMIC DNA]</scope>
    <source>
        <strain evidence="1 2">MP06</strain>
    </source>
</reference>
<dbReference type="Pfam" id="PF14552">
    <property type="entry name" value="Tautomerase_2"/>
    <property type="match status" value="1"/>
</dbReference>
<dbReference type="EMBL" id="JANX01000044">
    <property type="protein sequence ID" value="KGM35179.1"/>
    <property type="molecule type" value="Genomic_DNA"/>
</dbReference>
<dbReference type="PANTHER" id="PTHR38460">
    <property type="entry name" value="TAUTOMERASE YOLI-RELATED"/>
    <property type="match status" value="1"/>
</dbReference>
<dbReference type="InterPro" id="IPR037479">
    <property type="entry name" value="Tauto_MSAD"/>
</dbReference>
<dbReference type="RefSeq" id="WP_034832991.1">
    <property type="nucleotide sequence ID" value="NZ_JANX01000044.1"/>
</dbReference>
<gene>
    <name evidence="1" type="ORF">P409_06050</name>
</gene>
<proteinExistence type="predicted"/>
<dbReference type="OrthoDB" id="9804765at2"/>
<evidence type="ECO:0000313" key="2">
    <source>
        <dbReference type="Proteomes" id="UP000029995"/>
    </source>
</evidence>